<feature type="region of interest" description="Disordered" evidence="1">
    <location>
        <begin position="1"/>
        <end position="23"/>
    </location>
</feature>
<keyword evidence="3" id="KW-1185">Reference proteome</keyword>
<dbReference type="EMBL" id="JACGCI010000057">
    <property type="protein sequence ID" value="KAF6750440.1"/>
    <property type="molecule type" value="Genomic_DNA"/>
</dbReference>
<dbReference type="AlphaFoldDB" id="A0A8H6M118"/>
<dbReference type="OrthoDB" id="2938407at2759"/>
<reference evidence="2 3" key="1">
    <citation type="submission" date="2020-07" db="EMBL/GenBank/DDBJ databases">
        <title>Comparative genomics of pyrophilous fungi reveals a link between fire events and developmental genes.</title>
        <authorList>
            <consortium name="DOE Joint Genome Institute"/>
            <person name="Steindorff A.S."/>
            <person name="Carver A."/>
            <person name="Calhoun S."/>
            <person name="Stillman K."/>
            <person name="Liu H."/>
            <person name="Lipzen A."/>
            <person name="Pangilinan J."/>
            <person name="Labutti K."/>
            <person name="Bruns T.D."/>
            <person name="Grigoriev I.V."/>
        </authorList>
    </citation>
    <scope>NUCLEOTIDE SEQUENCE [LARGE SCALE GENOMIC DNA]</scope>
    <source>
        <strain evidence="2 3">CBS 144469</strain>
    </source>
</reference>
<accession>A0A8H6M118</accession>
<organism evidence="2 3">
    <name type="scientific">Ephemerocybe angulata</name>
    <dbReference type="NCBI Taxonomy" id="980116"/>
    <lineage>
        <taxon>Eukaryota</taxon>
        <taxon>Fungi</taxon>
        <taxon>Dikarya</taxon>
        <taxon>Basidiomycota</taxon>
        <taxon>Agaricomycotina</taxon>
        <taxon>Agaricomycetes</taxon>
        <taxon>Agaricomycetidae</taxon>
        <taxon>Agaricales</taxon>
        <taxon>Agaricineae</taxon>
        <taxon>Psathyrellaceae</taxon>
        <taxon>Ephemerocybe</taxon>
    </lineage>
</organism>
<dbReference type="Proteomes" id="UP000521943">
    <property type="component" value="Unassembled WGS sequence"/>
</dbReference>
<comment type="caution">
    <text evidence="2">The sequence shown here is derived from an EMBL/GenBank/DDBJ whole genome shotgun (WGS) entry which is preliminary data.</text>
</comment>
<evidence type="ECO:0000313" key="2">
    <source>
        <dbReference type="EMBL" id="KAF6750440.1"/>
    </source>
</evidence>
<protein>
    <submittedName>
        <fullName evidence="2">Uncharacterized protein</fullName>
    </submittedName>
</protein>
<evidence type="ECO:0000256" key="1">
    <source>
        <dbReference type="SAM" id="MobiDB-lite"/>
    </source>
</evidence>
<feature type="compositionally biased region" description="Polar residues" evidence="1">
    <location>
        <begin position="1"/>
        <end position="13"/>
    </location>
</feature>
<sequence>MSNKMSNLTTSSPPAGEPDGVSIISSKGRVCRNRFDAALDDLPLDDFPVDCDFSSNFLPNDEALNALYRGMGTPESDLAAARADWDRRMDSLLDATGGKILYYGAKPNPGDNIWLVPIPDDRLSIRFWDGGEGEEREFFFDYVDLCEKKAVNSPAGYEVEAYFNLRHHLAFVPGEVGPIHSNEAWAGFSRSDIPEGRERFTALACNPCVLHRPGKEDFFFSVPDYPEEVSPVPGVKPGVHFATAGRVCRNRWDAALDDLPVDCDLSNLLPTDEALNTFFRGSGTKESDLAADRADWDRRMDAMLDAGGGKIPYIGVCFKPNPGDNVWLVPIPDDRLSIRFWDGGEGDERKFFFDYVDLCEKKAVNSPAGYEVEAYFNFRHHLALVPGEVGPIYSMEEWVGFSRSEISEGCERFTALACNPCVLHRPGKEDFFFTVPDYHEEVSPVPGVKPGVRFATAGTATW</sequence>
<proteinExistence type="predicted"/>
<name>A0A8H6M118_9AGAR</name>
<evidence type="ECO:0000313" key="3">
    <source>
        <dbReference type="Proteomes" id="UP000521943"/>
    </source>
</evidence>
<gene>
    <name evidence="2" type="ORF">DFP72DRAFT_1013531</name>
</gene>